<sequence>MEVLCLLVAALCAAAPGPALAEPMGTPSGAKSGAAGNASVEPGPPGEAVLRLAGGSERCEGTVQVLQAGRWLPVCRRSWHAAASQELCRRLHCGGAEEDTTLPSPPGEWDSTDSCPVAATNCSGWELEPCWLRLATEPGCCAAGPARVTCTGKSHRGTPVPARA</sequence>
<name>A0A7K7LKD8_9AVES</name>
<evidence type="ECO:0000256" key="4">
    <source>
        <dbReference type="SAM" id="SignalP"/>
    </source>
</evidence>
<feature type="chain" id="PRO_5029695837" evidence="4">
    <location>
        <begin position="22"/>
        <end position="164"/>
    </location>
</feature>
<feature type="non-terminal residue" evidence="6">
    <location>
        <position position="1"/>
    </location>
</feature>
<dbReference type="GO" id="GO:0004720">
    <property type="term" value="F:protein-lysine 6-oxidase activity"/>
    <property type="evidence" value="ECO:0007669"/>
    <property type="project" value="TreeGrafter"/>
</dbReference>
<dbReference type="PANTHER" id="PTHR45817:SF6">
    <property type="entry name" value="PROTEIN-LYSINE 6-OXIDASE"/>
    <property type="match status" value="1"/>
</dbReference>
<feature type="compositionally biased region" description="Low complexity" evidence="3">
    <location>
        <begin position="26"/>
        <end position="39"/>
    </location>
</feature>
<dbReference type="Gene3D" id="3.10.250.10">
    <property type="entry name" value="SRCR-like domain"/>
    <property type="match status" value="1"/>
</dbReference>
<dbReference type="PANTHER" id="PTHR45817">
    <property type="entry name" value="LYSYL OXIDASE-LIKE-RELATED"/>
    <property type="match status" value="1"/>
</dbReference>
<proteinExistence type="predicted"/>
<accession>A0A7K7LKD8</accession>
<reference evidence="6 7" key="1">
    <citation type="submission" date="2019-09" db="EMBL/GenBank/DDBJ databases">
        <title>Bird 10,000 Genomes (B10K) Project - Family phase.</title>
        <authorList>
            <person name="Zhang G."/>
        </authorList>
    </citation>
    <scope>NUCLEOTIDE SEQUENCE [LARGE SCALE GENOMIC DNA]</scope>
    <source>
        <strain evidence="6">OUT-0051</strain>
        <tissue evidence="6">Kidney</tissue>
    </source>
</reference>
<comment type="caution">
    <text evidence="2">Lacks conserved residue(s) required for the propagation of feature annotation.</text>
</comment>
<feature type="domain" description="SRCR" evidence="5">
    <location>
        <begin position="50"/>
        <end position="151"/>
    </location>
</feature>
<dbReference type="PROSITE" id="PS50287">
    <property type="entry name" value="SRCR_2"/>
    <property type="match status" value="1"/>
</dbReference>
<dbReference type="InterPro" id="IPR036772">
    <property type="entry name" value="SRCR-like_dom_sf"/>
</dbReference>
<dbReference type="Proteomes" id="UP000525565">
    <property type="component" value="Unassembled WGS sequence"/>
</dbReference>
<dbReference type="Pfam" id="PF00530">
    <property type="entry name" value="SRCR"/>
    <property type="match status" value="1"/>
</dbReference>
<evidence type="ECO:0000256" key="1">
    <source>
        <dbReference type="ARBA" id="ARBA00023157"/>
    </source>
</evidence>
<dbReference type="SUPFAM" id="SSF56487">
    <property type="entry name" value="SRCR-like"/>
    <property type="match status" value="1"/>
</dbReference>
<feature type="non-terminal residue" evidence="6">
    <location>
        <position position="164"/>
    </location>
</feature>
<keyword evidence="1" id="KW-1015">Disulfide bond</keyword>
<dbReference type="InterPro" id="IPR050912">
    <property type="entry name" value="LOX-like_protein"/>
</dbReference>
<feature type="region of interest" description="Disordered" evidence="3">
    <location>
        <begin position="26"/>
        <end position="47"/>
    </location>
</feature>
<dbReference type="PRINTS" id="PR00258">
    <property type="entry name" value="SPERACTRCPTR"/>
</dbReference>
<comment type="caution">
    <text evidence="6">The sequence shown here is derived from an EMBL/GenBank/DDBJ whole genome shotgun (WGS) entry which is preliminary data.</text>
</comment>
<evidence type="ECO:0000313" key="6">
    <source>
        <dbReference type="EMBL" id="NWZ30962.1"/>
    </source>
</evidence>
<dbReference type="InterPro" id="IPR001190">
    <property type="entry name" value="SRCR"/>
</dbReference>
<dbReference type="GO" id="GO:0005615">
    <property type="term" value="C:extracellular space"/>
    <property type="evidence" value="ECO:0007669"/>
    <property type="project" value="TreeGrafter"/>
</dbReference>
<feature type="signal peptide" evidence="4">
    <location>
        <begin position="1"/>
        <end position="21"/>
    </location>
</feature>
<dbReference type="GO" id="GO:0030199">
    <property type="term" value="P:collagen fibril organization"/>
    <property type="evidence" value="ECO:0007669"/>
    <property type="project" value="TreeGrafter"/>
</dbReference>
<dbReference type="EMBL" id="VZSO01009040">
    <property type="protein sequence ID" value="NWZ30962.1"/>
    <property type="molecule type" value="Genomic_DNA"/>
</dbReference>
<evidence type="ECO:0000256" key="3">
    <source>
        <dbReference type="SAM" id="MobiDB-lite"/>
    </source>
</evidence>
<protein>
    <submittedName>
        <fullName evidence="6">DMBT1 protein</fullName>
    </submittedName>
</protein>
<evidence type="ECO:0000259" key="5">
    <source>
        <dbReference type="PROSITE" id="PS50287"/>
    </source>
</evidence>
<evidence type="ECO:0000256" key="2">
    <source>
        <dbReference type="PROSITE-ProRule" id="PRU00196"/>
    </source>
</evidence>
<dbReference type="AlphaFoldDB" id="A0A7K7LKD8"/>
<evidence type="ECO:0000313" key="7">
    <source>
        <dbReference type="Proteomes" id="UP000525565"/>
    </source>
</evidence>
<keyword evidence="7" id="KW-1185">Reference proteome</keyword>
<dbReference type="GO" id="GO:0016020">
    <property type="term" value="C:membrane"/>
    <property type="evidence" value="ECO:0007669"/>
    <property type="project" value="InterPro"/>
</dbReference>
<keyword evidence="4" id="KW-0732">Signal</keyword>
<dbReference type="SMART" id="SM00202">
    <property type="entry name" value="SR"/>
    <property type="match status" value="1"/>
</dbReference>
<organism evidence="6 7">
    <name type="scientific">Asarcornis scutulata</name>
    <dbReference type="NCBI Taxonomy" id="75869"/>
    <lineage>
        <taxon>Eukaryota</taxon>
        <taxon>Metazoa</taxon>
        <taxon>Chordata</taxon>
        <taxon>Craniata</taxon>
        <taxon>Vertebrata</taxon>
        <taxon>Euteleostomi</taxon>
        <taxon>Archelosauria</taxon>
        <taxon>Archosauria</taxon>
        <taxon>Dinosauria</taxon>
        <taxon>Saurischia</taxon>
        <taxon>Theropoda</taxon>
        <taxon>Coelurosauria</taxon>
        <taxon>Aves</taxon>
        <taxon>Neognathae</taxon>
        <taxon>Galloanserae</taxon>
        <taxon>Anseriformes</taxon>
        <taxon>Anatidae</taxon>
        <taxon>Anatinae</taxon>
        <taxon>Asarcornis</taxon>
    </lineage>
</organism>
<gene>
    <name evidence="6" type="primary">Dmbt1_12</name>
    <name evidence="6" type="ORF">ASASCU_R16024</name>
</gene>